<protein>
    <submittedName>
        <fullName evidence="3">Glucose-6-phosphate 3-dehydrogenase</fullName>
        <ecNumber evidence="3">1.1.1.361</ecNumber>
    </submittedName>
</protein>
<dbReference type="Gene3D" id="3.40.50.720">
    <property type="entry name" value="NAD(P)-binding Rossmann-like Domain"/>
    <property type="match status" value="1"/>
</dbReference>
<evidence type="ECO:0000259" key="2">
    <source>
        <dbReference type="Pfam" id="PF22725"/>
    </source>
</evidence>
<sequence length="318" mass="35566">MRLVMIGCGGMGSYQAKKFTELGVRLVGAIDHNEKHRTSFCSTYAVPFSFSSLDDLSFFQGKADAISCCLPDSLHYECCQLALSLGFAVFCEKPLTTSLEQAKLLADQANGLPFMVNFSKRSTPALAALKQVLDEETLGILEQVEISYLQSWQKSHVWGNPEENFRWKWRLLPSYNPGGCLSDLGSHLLDTLFLLFGEVRFEKMVHTLQEAVPIAYQAKLIVGERTSCTLTCSYCDERWDDSLQIRVVGSLASAEINTSLDRKRVRFVQGREETYLLSPTPLSSSYQEFARWADEGVAGKPDLGDGLRVQALLEEMSR</sequence>
<dbReference type="GO" id="GO:0103074">
    <property type="term" value="F:glucose-6-phosphate 3-dehydrogenase activity"/>
    <property type="evidence" value="ECO:0007669"/>
    <property type="project" value="UniProtKB-EC"/>
</dbReference>
<dbReference type="InterPro" id="IPR036291">
    <property type="entry name" value="NAD(P)-bd_dom_sf"/>
</dbReference>
<dbReference type="SUPFAM" id="SSF51735">
    <property type="entry name" value="NAD(P)-binding Rossmann-fold domains"/>
    <property type="match status" value="1"/>
</dbReference>
<dbReference type="EC" id="1.1.1.361" evidence="3"/>
<dbReference type="SUPFAM" id="SSF55347">
    <property type="entry name" value="Glyceraldehyde-3-phosphate dehydrogenase-like, C-terminal domain"/>
    <property type="match status" value="1"/>
</dbReference>
<dbReference type="GO" id="GO:0000166">
    <property type="term" value="F:nucleotide binding"/>
    <property type="evidence" value="ECO:0007669"/>
    <property type="project" value="InterPro"/>
</dbReference>
<reference evidence="3" key="1">
    <citation type="submission" date="2019-08" db="EMBL/GenBank/DDBJ databases">
        <authorList>
            <person name="Kucharzyk K."/>
            <person name="Murdoch R.W."/>
            <person name="Higgins S."/>
            <person name="Loffler F."/>
        </authorList>
    </citation>
    <scope>NUCLEOTIDE SEQUENCE</scope>
</reference>
<organism evidence="3">
    <name type="scientific">bioreactor metagenome</name>
    <dbReference type="NCBI Taxonomy" id="1076179"/>
    <lineage>
        <taxon>unclassified sequences</taxon>
        <taxon>metagenomes</taxon>
        <taxon>ecological metagenomes</taxon>
    </lineage>
</organism>
<evidence type="ECO:0000259" key="1">
    <source>
        <dbReference type="Pfam" id="PF01408"/>
    </source>
</evidence>
<dbReference type="InterPro" id="IPR051450">
    <property type="entry name" value="Gfo/Idh/MocA_Oxidoreductases"/>
</dbReference>
<dbReference type="Pfam" id="PF22725">
    <property type="entry name" value="GFO_IDH_MocA_C3"/>
    <property type="match status" value="1"/>
</dbReference>
<gene>
    <name evidence="3" type="primary">ntdC_1</name>
    <name evidence="3" type="ORF">SDC9_84408</name>
</gene>
<dbReference type="PANTHER" id="PTHR43377:SF1">
    <property type="entry name" value="BILIVERDIN REDUCTASE A"/>
    <property type="match status" value="1"/>
</dbReference>
<dbReference type="InterPro" id="IPR000683">
    <property type="entry name" value="Gfo/Idh/MocA-like_OxRdtase_N"/>
</dbReference>
<evidence type="ECO:0000313" key="3">
    <source>
        <dbReference type="EMBL" id="MPM37789.1"/>
    </source>
</evidence>
<dbReference type="PANTHER" id="PTHR43377">
    <property type="entry name" value="BILIVERDIN REDUCTASE A"/>
    <property type="match status" value="1"/>
</dbReference>
<proteinExistence type="predicted"/>
<dbReference type="Gene3D" id="3.30.360.10">
    <property type="entry name" value="Dihydrodipicolinate Reductase, domain 2"/>
    <property type="match status" value="1"/>
</dbReference>
<dbReference type="Pfam" id="PF01408">
    <property type="entry name" value="GFO_IDH_MocA"/>
    <property type="match status" value="1"/>
</dbReference>
<dbReference type="InterPro" id="IPR055170">
    <property type="entry name" value="GFO_IDH_MocA-like_dom"/>
</dbReference>
<name>A0A644ZAR3_9ZZZZ</name>
<accession>A0A644ZAR3</accession>
<feature type="domain" description="Gfo/Idh/MocA-like oxidoreductase N-terminal" evidence="1">
    <location>
        <begin position="2"/>
        <end position="110"/>
    </location>
</feature>
<dbReference type="EMBL" id="VSSQ01008065">
    <property type="protein sequence ID" value="MPM37789.1"/>
    <property type="molecule type" value="Genomic_DNA"/>
</dbReference>
<feature type="domain" description="GFO/IDH/MocA-like oxidoreductase" evidence="2">
    <location>
        <begin position="127"/>
        <end position="254"/>
    </location>
</feature>
<keyword evidence="3" id="KW-0560">Oxidoreductase</keyword>
<comment type="caution">
    <text evidence="3">The sequence shown here is derived from an EMBL/GenBank/DDBJ whole genome shotgun (WGS) entry which is preliminary data.</text>
</comment>
<dbReference type="AlphaFoldDB" id="A0A644ZAR3"/>